<dbReference type="RefSeq" id="WP_216834163.1">
    <property type="nucleotide sequence ID" value="NZ_JAFNJS010000001.1"/>
</dbReference>
<keyword evidence="5" id="KW-1185">Reference proteome</keyword>
<feature type="modified residue" description="4-aspartylphosphate" evidence="2">
    <location>
        <position position="66"/>
    </location>
</feature>
<protein>
    <submittedName>
        <fullName evidence="4">Response regulator transcription factor</fullName>
    </submittedName>
</protein>
<dbReference type="InterPro" id="IPR001789">
    <property type="entry name" value="Sig_transdc_resp-reg_receiver"/>
</dbReference>
<evidence type="ECO:0000256" key="2">
    <source>
        <dbReference type="PROSITE-ProRule" id="PRU00169"/>
    </source>
</evidence>
<dbReference type="PANTHER" id="PTHR44591:SF25">
    <property type="entry name" value="CHEMOTAXIS TWO-COMPONENT RESPONSE REGULATOR"/>
    <property type="match status" value="1"/>
</dbReference>
<dbReference type="Pfam" id="PF00072">
    <property type="entry name" value="Response_reg"/>
    <property type="match status" value="1"/>
</dbReference>
<proteinExistence type="predicted"/>
<reference evidence="5" key="1">
    <citation type="journal article" date="2019" name="Int. J. Syst. Evol. Microbiol.">
        <title>The Global Catalogue of Microorganisms (GCM) 10K type strain sequencing project: providing services to taxonomists for standard genome sequencing and annotation.</title>
        <authorList>
            <consortium name="The Broad Institute Genomics Platform"/>
            <consortium name="The Broad Institute Genome Sequencing Center for Infectious Disease"/>
            <person name="Wu L."/>
            <person name="Ma J."/>
        </authorList>
    </citation>
    <scope>NUCLEOTIDE SEQUENCE [LARGE SCALE GENOMIC DNA]</scope>
    <source>
        <strain evidence="5">CGMCC 1.16855</strain>
    </source>
</reference>
<comment type="caution">
    <text evidence="4">The sequence shown here is derived from an EMBL/GenBank/DDBJ whole genome shotgun (WGS) entry which is preliminary data.</text>
</comment>
<dbReference type="Proteomes" id="UP001595420">
    <property type="component" value="Unassembled WGS sequence"/>
</dbReference>
<evidence type="ECO:0000313" key="4">
    <source>
        <dbReference type="EMBL" id="MFC2998669.1"/>
    </source>
</evidence>
<feature type="domain" description="Response regulatory" evidence="3">
    <location>
        <begin position="16"/>
        <end position="131"/>
    </location>
</feature>
<keyword evidence="1 2" id="KW-0597">Phosphoprotein</keyword>
<dbReference type="EMBL" id="JBHRSB010000001">
    <property type="protein sequence ID" value="MFC2998669.1"/>
    <property type="molecule type" value="Genomic_DNA"/>
</dbReference>
<dbReference type="InterPro" id="IPR050595">
    <property type="entry name" value="Bact_response_regulator"/>
</dbReference>
<sequence>MRAGEATNRSGCGGAACYVVDDDAAVRRSVALLLGSAGYRVETFEHGDAFLDFADQELPFGCVILDVHMPGSDGATVQRELVARGLPHPIVVITGHGDVSLAVQMVRAGARSVLQKPFSGNALLRATQEAMTLRDDSGRH</sequence>
<organism evidence="4 5">
    <name type="scientific">Falsiroseomonas tokyonensis</name>
    <dbReference type="NCBI Taxonomy" id="430521"/>
    <lineage>
        <taxon>Bacteria</taxon>
        <taxon>Pseudomonadati</taxon>
        <taxon>Pseudomonadota</taxon>
        <taxon>Alphaproteobacteria</taxon>
        <taxon>Acetobacterales</taxon>
        <taxon>Roseomonadaceae</taxon>
        <taxon>Falsiroseomonas</taxon>
    </lineage>
</organism>
<dbReference type="PROSITE" id="PS50110">
    <property type="entry name" value="RESPONSE_REGULATORY"/>
    <property type="match status" value="1"/>
</dbReference>
<dbReference type="SMART" id="SM00448">
    <property type="entry name" value="REC"/>
    <property type="match status" value="1"/>
</dbReference>
<evidence type="ECO:0000259" key="3">
    <source>
        <dbReference type="PROSITE" id="PS50110"/>
    </source>
</evidence>
<accession>A0ABV7BNG5</accession>
<evidence type="ECO:0000256" key="1">
    <source>
        <dbReference type="ARBA" id="ARBA00022553"/>
    </source>
</evidence>
<gene>
    <name evidence="4" type="ORF">ACFOD3_02130</name>
</gene>
<evidence type="ECO:0000313" key="5">
    <source>
        <dbReference type="Proteomes" id="UP001595420"/>
    </source>
</evidence>
<name>A0ABV7BNG5_9PROT</name>
<dbReference type="PANTHER" id="PTHR44591">
    <property type="entry name" value="STRESS RESPONSE REGULATOR PROTEIN 1"/>
    <property type="match status" value="1"/>
</dbReference>